<dbReference type="InterPro" id="IPR058240">
    <property type="entry name" value="rSAM_sf"/>
</dbReference>
<comment type="cofactor">
    <cofactor evidence="1">
        <name>[4Fe-4S] cluster</name>
        <dbReference type="ChEBI" id="CHEBI:49883"/>
    </cofactor>
</comment>
<accession>A0A4R7ZVZ5</accession>
<dbReference type="Proteomes" id="UP000294743">
    <property type="component" value="Unassembled WGS sequence"/>
</dbReference>
<dbReference type="SFLD" id="SFLDS00029">
    <property type="entry name" value="Radical_SAM"/>
    <property type="match status" value="1"/>
</dbReference>
<evidence type="ECO:0000256" key="1">
    <source>
        <dbReference type="ARBA" id="ARBA00001966"/>
    </source>
</evidence>
<dbReference type="GO" id="GO:0046872">
    <property type="term" value="F:metal ion binding"/>
    <property type="evidence" value="ECO:0007669"/>
    <property type="project" value="UniProtKB-KW"/>
</dbReference>
<dbReference type="SUPFAM" id="SSF102114">
    <property type="entry name" value="Radical SAM enzymes"/>
    <property type="match status" value="1"/>
</dbReference>
<dbReference type="SFLD" id="SFLDG01091">
    <property type="entry name" value="uncharacterized_CHP01210-like"/>
    <property type="match status" value="1"/>
</dbReference>
<dbReference type="RefSeq" id="WP_208318298.1">
    <property type="nucleotide sequence ID" value="NZ_SODD01000009.1"/>
</dbReference>
<evidence type="ECO:0000256" key="6">
    <source>
        <dbReference type="ARBA" id="ARBA00023014"/>
    </source>
</evidence>
<keyword evidence="5" id="KW-0408">Iron</keyword>
<dbReference type="InterPro" id="IPR039661">
    <property type="entry name" value="ELP3"/>
</dbReference>
<protein>
    <recommendedName>
        <fullName evidence="7">Radical SAM core domain-containing protein</fullName>
    </recommendedName>
</protein>
<dbReference type="InterPro" id="IPR032432">
    <property type="entry name" value="Radical_SAM_C"/>
</dbReference>
<organism evidence="8 9">
    <name type="scientific">Breznakia blatticola</name>
    <dbReference type="NCBI Taxonomy" id="1754012"/>
    <lineage>
        <taxon>Bacteria</taxon>
        <taxon>Bacillati</taxon>
        <taxon>Bacillota</taxon>
        <taxon>Erysipelotrichia</taxon>
        <taxon>Erysipelotrichales</taxon>
        <taxon>Erysipelotrichaceae</taxon>
        <taxon>Breznakia</taxon>
    </lineage>
</organism>
<dbReference type="PANTHER" id="PTHR11135:SF1">
    <property type="entry name" value="PROTEIN YHCC"/>
    <property type="match status" value="1"/>
</dbReference>
<keyword evidence="2" id="KW-0004">4Fe-4S</keyword>
<dbReference type="Pfam" id="PF16199">
    <property type="entry name" value="Radical_SAM_C"/>
    <property type="match status" value="1"/>
</dbReference>
<keyword evidence="6" id="KW-0411">Iron-sulfur</keyword>
<evidence type="ECO:0000256" key="4">
    <source>
        <dbReference type="ARBA" id="ARBA00022723"/>
    </source>
</evidence>
<keyword evidence="4" id="KW-0479">Metal-binding</keyword>
<dbReference type="NCBIfam" id="TIGR01212">
    <property type="entry name" value="TIGR01212 family radical SAM protein"/>
    <property type="match status" value="1"/>
</dbReference>
<dbReference type="EMBL" id="SODD01000009">
    <property type="protein sequence ID" value="TDW21028.1"/>
    <property type="molecule type" value="Genomic_DNA"/>
</dbReference>
<dbReference type="AlphaFoldDB" id="A0A4R7ZVZ5"/>
<keyword evidence="3" id="KW-0949">S-adenosyl-L-methionine</keyword>
<reference evidence="8 9" key="1">
    <citation type="submission" date="2019-03" db="EMBL/GenBank/DDBJ databases">
        <title>Genomic Encyclopedia of Type Strains, Phase IV (KMG-IV): sequencing the most valuable type-strain genomes for metagenomic binning, comparative biology and taxonomic classification.</title>
        <authorList>
            <person name="Goeker M."/>
        </authorList>
    </citation>
    <scope>NUCLEOTIDE SEQUENCE [LARGE SCALE GENOMIC DNA]</scope>
    <source>
        <strain evidence="8 9">DSM 28867</strain>
    </source>
</reference>
<dbReference type="InterPro" id="IPR005911">
    <property type="entry name" value="YhcC-like"/>
</dbReference>
<comment type="caution">
    <text evidence="8">The sequence shown here is derived from an EMBL/GenBank/DDBJ whole genome shotgun (WGS) entry which is preliminary data.</text>
</comment>
<dbReference type="PANTHER" id="PTHR11135">
    <property type="entry name" value="HISTONE ACETYLTRANSFERASE-RELATED"/>
    <property type="match status" value="1"/>
</dbReference>
<dbReference type="GO" id="GO:0003824">
    <property type="term" value="F:catalytic activity"/>
    <property type="evidence" value="ECO:0007669"/>
    <property type="project" value="InterPro"/>
</dbReference>
<evidence type="ECO:0000256" key="3">
    <source>
        <dbReference type="ARBA" id="ARBA00022691"/>
    </source>
</evidence>
<dbReference type="InterPro" id="IPR007197">
    <property type="entry name" value="rSAM"/>
</dbReference>
<dbReference type="PROSITE" id="PS51918">
    <property type="entry name" value="RADICAL_SAM"/>
    <property type="match status" value="1"/>
</dbReference>
<dbReference type="InterPro" id="IPR023404">
    <property type="entry name" value="rSAM_horseshoe"/>
</dbReference>
<dbReference type="Pfam" id="PF04055">
    <property type="entry name" value="Radical_SAM"/>
    <property type="match status" value="1"/>
</dbReference>
<evidence type="ECO:0000313" key="8">
    <source>
        <dbReference type="EMBL" id="TDW21028.1"/>
    </source>
</evidence>
<keyword evidence="9" id="KW-1185">Reference proteome</keyword>
<dbReference type="Gene3D" id="3.80.30.20">
    <property type="entry name" value="tm_1862 like domain"/>
    <property type="match status" value="1"/>
</dbReference>
<name>A0A4R7ZVZ5_9FIRM</name>
<proteinExistence type="predicted"/>
<dbReference type="SMART" id="SM00729">
    <property type="entry name" value="Elp3"/>
    <property type="match status" value="1"/>
</dbReference>
<evidence type="ECO:0000259" key="7">
    <source>
        <dbReference type="PROSITE" id="PS51918"/>
    </source>
</evidence>
<evidence type="ECO:0000256" key="5">
    <source>
        <dbReference type="ARBA" id="ARBA00023004"/>
    </source>
</evidence>
<sequence>MNNPFPYSEDNKRYYTWSHYLKTKYKNKVFKVALNANFTCPNRDGTCGVGGCTFCSSYGSGDTIEDKFEPLDVQYESNLKIMQHKWPKGNAIAYFQAYTNTYGSVKQVSEMLKPFLFKDEIVAISLATRADCLSDEMIEYLDFVSRKKDIWIELGLQTTNDKIAKSLNRGHDYQCFLETVERLSKTNLKICVHLMNSLPGESKEDMIQNAYKVGQLPIHAIKIHMLYILKDTVLGKSYLQHPFPMLDKDDYIDVVVSQLEVLPKHIIIQRLTGDGMRGEQIGSEWMFKKTIVLNDIDKAMVARNTWQGKVLETK</sequence>
<gene>
    <name evidence="8" type="ORF">EDD63_10964</name>
</gene>
<dbReference type="SFLD" id="SFLDG01086">
    <property type="entry name" value="elongater_protein-like"/>
    <property type="match status" value="1"/>
</dbReference>
<evidence type="ECO:0000256" key="2">
    <source>
        <dbReference type="ARBA" id="ARBA00022485"/>
    </source>
</evidence>
<dbReference type="GO" id="GO:0051539">
    <property type="term" value="F:4 iron, 4 sulfur cluster binding"/>
    <property type="evidence" value="ECO:0007669"/>
    <property type="project" value="UniProtKB-KW"/>
</dbReference>
<evidence type="ECO:0000313" key="9">
    <source>
        <dbReference type="Proteomes" id="UP000294743"/>
    </source>
</evidence>
<dbReference type="InterPro" id="IPR006638">
    <property type="entry name" value="Elp3/MiaA/NifB-like_rSAM"/>
</dbReference>
<feature type="domain" description="Radical SAM core" evidence="7">
    <location>
        <begin position="25"/>
        <end position="274"/>
    </location>
</feature>